<gene>
    <name evidence="1" type="ORF">dnm_015740</name>
</gene>
<reference evidence="1" key="1">
    <citation type="journal article" date="2021" name="Microb. Physiol.">
        <title>Proteogenomic Insights into the Physiology of Marine, Sulfate-Reducing, Filamentous Desulfonema limicola and Desulfonema magnum.</title>
        <authorList>
            <person name="Schnaars V."/>
            <person name="Wohlbrand L."/>
            <person name="Scheve S."/>
            <person name="Hinrichs C."/>
            <person name="Reinhardt R."/>
            <person name="Rabus R."/>
        </authorList>
    </citation>
    <scope>NUCLEOTIDE SEQUENCE</scope>
    <source>
        <strain evidence="1">4be13</strain>
    </source>
</reference>
<dbReference type="KEGG" id="dmm:dnm_015740"/>
<proteinExistence type="predicted"/>
<dbReference type="EMBL" id="CP061800">
    <property type="protein sequence ID" value="QTA85563.1"/>
    <property type="molecule type" value="Genomic_DNA"/>
</dbReference>
<dbReference type="Proteomes" id="UP000663722">
    <property type="component" value="Chromosome"/>
</dbReference>
<evidence type="ECO:0000313" key="1">
    <source>
        <dbReference type="EMBL" id="QTA85563.1"/>
    </source>
</evidence>
<evidence type="ECO:0000313" key="2">
    <source>
        <dbReference type="Proteomes" id="UP000663722"/>
    </source>
</evidence>
<name>A0A975BHS4_9BACT</name>
<sequence length="57" mass="6264">MRKTASLNLRTPEKLLVGLRNSKKTRYPNRFPKGVEGSAKMEPLGGIFAATKCENSA</sequence>
<organism evidence="1 2">
    <name type="scientific">Desulfonema magnum</name>
    <dbReference type="NCBI Taxonomy" id="45655"/>
    <lineage>
        <taxon>Bacteria</taxon>
        <taxon>Pseudomonadati</taxon>
        <taxon>Thermodesulfobacteriota</taxon>
        <taxon>Desulfobacteria</taxon>
        <taxon>Desulfobacterales</taxon>
        <taxon>Desulfococcaceae</taxon>
        <taxon>Desulfonema</taxon>
    </lineage>
</organism>
<keyword evidence="2" id="KW-1185">Reference proteome</keyword>
<protein>
    <submittedName>
        <fullName evidence="1">Uncharacterized protein</fullName>
    </submittedName>
</protein>
<accession>A0A975BHS4</accession>
<dbReference type="AlphaFoldDB" id="A0A975BHS4"/>